<name>A0A1E7ZCW5_9ALTE</name>
<keyword evidence="3" id="KW-1185">Reference proteome</keyword>
<dbReference type="RefSeq" id="WP_070125056.1">
    <property type="nucleotide sequence ID" value="NZ_MDHN01000015.1"/>
</dbReference>
<dbReference type="InterPro" id="IPR007433">
    <property type="entry name" value="DUF481"/>
</dbReference>
<comment type="caution">
    <text evidence="2">The sequence shown here is derived from an EMBL/GenBank/DDBJ whole genome shotgun (WGS) entry which is preliminary data.</text>
</comment>
<dbReference type="Proteomes" id="UP000175691">
    <property type="component" value="Unassembled WGS sequence"/>
</dbReference>
<evidence type="ECO:0008006" key="4">
    <source>
        <dbReference type="Google" id="ProtNLM"/>
    </source>
</evidence>
<dbReference type="AlphaFoldDB" id="A0A1E7ZCW5"/>
<gene>
    <name evidence="2" type="ORF">BFC18_09430</name>
</gene>
<dbReference type="EMBL" id="MDHN01000015">
    <property type="protein sequence ID" value="OFC71363.1"/>
    <property type="molecule type" value="Genomic_DNA"/>
</dbReference>
<evidence type="ECO:0000256" key="1">
    <source>
        <dbReference type="SAM" id="SignalP"/>
    </source>
</evidence>
<accession>A0A1E7ZCW5</accession>
<keyword evidence="1" id="KW-0732">Signal</keyword>
<sequence>MLNPFITRFLLAAACFSGCLCTAQAADRNLIQTLYHTDFGEIGDGGQPRFTLGGELGLLAATGNTNANSLKAALRSEHETARWNNNYAAELLYKQSKTENDDGEETSEVTAQRFFGAAQFDYKLMTPGQRTFMYADYENDRFNGYDYRASLAAGWSQRMWNEDESSFVYSVGPGYAFVSVEDGTESNVNNGFIARASCEYQYMWNTGAQLRQFLSAEVGAENIKTRSTTALSANLFDSLAMKFSFNLAYETSPLEDVEGLNTETSVSIVYRFF</sequence>
<protein>
    <recommendedName>
        <fullName evidence="4">Salt-induced outer membrane protein</fullName>
    </recommendedName>
</protein>
<evidence type="ECO:0000313" key="2">
    <source>
        <dbReference type="EMBL" id="OFC71363.1"/>
    </source>
</evidence>
<dbReference type="Pfam" id="PF04338">
    <property type="entry name" value="DUF481"/>
    <property type="match status" value="1"/>
</dbReference>
<dbReference type="STRING" id="1656094.BFC18_09430"/>
<reference evidence="2 3" key="1">
    <citation type="submission" date="2016-08" db="EMBL/GenBank/DDBJ databases">
        <authorList>
            <person name="Seilhamer J.J."/>
        </authorList>
    </citation>
    <scope>NUCLEOTIDE SEQUENCE [LARGE SCALE GENOMIC DNA]</scope>
    <source>
        <strain evidence="2 3">KCTC 42603</strain>
    </source>
</reference>
<organism evidence="2 3">
    <name type="scientific">Alteromonas confluentis</name>
    <dbReference type="NCBI Taxonomy" id="1656094"/>
    <lineage>
        <taxon>Bacteria</taxon>
        <taxon>Pseudomonadati</taxon>
        <taxon>Pseudomonadota</taxon>
        <taxon>Gammaproteobacteria</taxon>
        <taxon>Alteromonadales</taxon>
        <taxon>Alteromonadaceae</taxon>
        <taxon>Alteromonas/Salinimonas group</taxon>
        <taxon>Alteromonas</taxon>
    </lineage>
</organism>
<proteinExistence type="predicted"/>
<dbReference type="OrthoDB" id="5292716at2"/>
<evidence type="ECO:0000313" key="3">
    <source>
        <dbReference type="Proteomes" id="UP000175691"/>
    </source>
</evidence>
<feature type="chain" id="PRO_5009209778" description="Salt-induced outer membrane protein" evidence="1">
    <location>
        <begin position="26"/>
        <end position="273"/>
    </location>
</feature>
<feature type="signal peptide" evidence="1">
    <location>
        <begin position="1"/>
        <end position="25"/>
    </location>
</feature>